<dbReference type="EMBL" id="BSXS01006402">
    <property type="protein sequence ID" value="GME85502.1"/>
    <property type="molecule type" value="Genomic_DNA"/>
</dbReference>
<organism evidence="1 2">
    <name type="scientific">Ambrosiozyma monospora</name>
    <name type="common">Yeast</name>
    <name type="synonym">Endomycopsis monosporus</name>
    <dbReference type="NCBI Taxonomy" id="43982"/>
    <lineage>
        <taxon>Eukaryota</taxon>
        <taxon>Fungi</taxon>
        <taxon>Dikarya</taxon>
        <taxon>Ascomycota</taxon>
        <taxon>Saccharomycotina</taxon>
        <taxon>Pichiomycetes</taxon>
        <taxon>Pichiales</taxon>
        <taxon>Pichiaceae</taxon>
        <taxon>Ambrosiozyma</taxon>
    </lineage>
</organism>
<gene>
    <name evidence="1" type="ORF">Amon02_000762300</name>
</gene>
<protein>
    <submittedName>
        <fullName evidence="1">Unnamed protein product</fullName>
    </submittedName>
</protein>
<evidence type="ECO:0000313" key="2">
    <source>
        <dbReference type="Proteomes" id="UP001165064"/>
    </source>
</evidence>
<name>A0ACB5TCP4_AMBMO</name>
<reference evidence="1" key="1">
    <citation type="submission" date="2023-04" db="EMBL/GenBank/DDBJ databases">
        <title>Ambrosiozyma monospora NBRC 10751.</title>
        <authorList>
            <person name="Ichikawa N."/>
            <person name="Sato H."/>
            <person name="Tonouchi N."/>
        </authorList>
    </citation>
    <scope>NUCLEOTIDE SEQUENCE</scope>
    <source>
        <strain evidence="1">NBRC 10751</strain>
    </source>
</reference>
<comment type="caution">
    <text evidence="1">The sequence shown here is derived from an EMBL/GenBank/DDBJ whole genome shotgun (WGS) entry which is preliminary data.</text>
</comment>
<dbReference type="Proteomes" id="UP001165064">
    <property type="component" value="Unassembled WGS sequence"/>
</dbReference>
<evidence type="ECO:0000313" key="1">
    <source>
        <dbReference type="EMBL" id="GME85502.1"/>
    </source>
</evidence>
<keyword evidence="2" id="KW-1185">Reference proteome</keyword>
<accession>A0ACB5TCP4</accession>
<proteinExistence type="predicted"/>
<sequence>MVSLSTALLLALSTTVSAFKAGASGHSAKYSIVPGFFKQSDNSTDAKTFDYHDNLGLNDSLTWTEFKQQIDDLNANAELGVSYKVLYYARHGEGWHNVASDFYGDAFGCYYTNFETDGNMTWGPDPYLTEKGIEQAKNNSALIKSLIKDDFPLPQAFYSSPFTRCADTLNYTWYDIALAPGYATPVFKEVIREVLGGGTPDLRRDRAYLEERYPSWDFEANFPFNDTLYSPDWRETSAGLEWRGRFFLDDMFETEESTFISATSHGGIGTGIMAAAGHREFSLVTGAIIPMVIKREAKLDFTPVQIDLEGTPGPYSANVTACPASLSYTTLPASLASTVYTLGADTTGLPVVTVTSVVTASPTSA</sequence>